<evidence type="ECO:0000313" key="3">
    <source>
        <dbReference type="Proteomes" id="UP000770661"/>
    </source>
</evidence>
<dbReference type="OrthoDB" id="6378091at2759"/>
<keyword evidence="3" id="KW-1185">Reference proteome</keyword>
<dbReference type="Proteomes" id="UP000770661">
    <property type="component" value="Unassembled WGS sequence"/>
</dbReference>
<feature type="region of interest" description="Disordered" evidence="1">
    <location>
        <begin position="103"/>
        <end position="129"/>
    </location>
</feature>
<accession>A0A8J4Y877</accession>
<reference evidence="2" key="1">
    <citation type="submission" date="2020-07" db="EMBL/GenBank/DDBJ databases">
        <title>The High-quality genome of the commercially important snow crab, Chionoecetes opilio.</title>
        <authorList>
            <person name="Jeong J.-H."/>
            <person name="Ryu S."/>
        </authorList>
    </citation>
    <scope>NUCLEOTIDE SEQUENCE</scope>
    <source>
        <strain evidence="2">MADBK_172401_WGS</strain>
        <tissue evidence="2">Digestive gland</tissue>
    </source>
</reference>
<name>A0A8J4Y877_CHIOP</name>
<feature type="compositionally biased region" description="Low complexity" evidence="1">
    <location>
        <begin position="107"/>
        <end position="129"/>
    </location>
</feature>
<organism evidence="2 3">
    <name type="scientific">Chionoecetes opilio</name>
    <name type="common">Atlantic snow crab</name>
    <name type="synonym">Cancer opilio</name>
    <dbReference type="NCBI Taxonomy" id="41210"/>
    <lineage>
        <taxon>Eukaryota</taxon>
        <taxon>Metazoa</taxon>
        <taxon>Ecdysozoa</taxon>
        <taxon>Arthropoda</taxon>
        <taxon>Crustacea</taxon>
        <taxon>Multicrustacea</taxon>
        <taxon>Malacostraca</taxon>
        <taxon>Eumalacostraca</taxon>
        <taxon>Eucarida</taxon>
        <taxon>Decapoda</taxon>
        <taxon>Pleocyemata</taxon>
        <taxon>Brachyura</taxon>
        <taxon>Eubrachyura</taxon>
        <taxon>Majoidea</taxon>
        <taxon>Majidae</taxon>
        <taxon>Chionoecetes</taxon>
    </lineage>
</organism>
<protein>
    <submittedName>
        <fullName evidence="2">Uncharacterized protein</fullName>
    </submittedName>
</protein>
<evidence type="ECO:0000256" key="1">
    <source>
        <dbReference type="SAM" id="MobiDB-lite"/>
    </source>
</evidence>
<sequence>MASSDHSNEDTHEKELSEITCSTAIHVLDSLTTKIKAAEHKLIQQRVDAAVLTVELATLHDPLVREQLALCTQGYTRLTDKVDNNKKILDQFPQQIKTNLLQDVENPSPDSSLPAPLDAPSCSLQGSQT</sequence>
<comment type="caution">
    <text evidence="2">The sequence shown here is derived from an EMBL/GenBank/DDBJ whole genome shotgun (WGS) entry which is preliminary data.</text>
</comment>
<dbReference type="AlphaFoldDB" id="A0A8J4Y877"/>
<evidence type="ECO:0000313" key="2">
    <source>
        <dbReference type="EMBL" id="KAG0723025.1"/>
    </source>
</evidence>
<dbReference type="EMBL" id="JACEEZ010008767">
    <property type="protein sequence ID" value="KAG0723025.1"/>
    <property type="molecule type" value="Genomic_DNA"/>
</dbReference>
<gene>
    <name evidence="2" type="ORF">GWK47_043415</name>
</gene>
<proteinExistence type="predicted"/>